<feature type="compositionally biased region" description="Basic and acidic residues" evidence="7">
    <location>
        <begin position="536"/>
        <end position="550"/>
    </location>
</feature>
<reference evidence="9" key="1">
    <citation type="submission" date="2018-10" db="EMBL/GenBank/DDBJ databases">
        <title>Fifty Aureobasidium pullulans genomes reveal a recombining polyextremotolerant generalist.</title>
        <authorList>
            <person name="Gostincar C."/>
            <person name="Turk M."/>
            <person name="Zajc J."/>
            <person name="Gunde-Cimerman N."/>
        </authorList>
    </citation>
    <scope>NUCLEOTIDE SEQUENCE [LARGE SCALE GENOMIC DNA]</scope>
    <source>
        <strain evidence="9">EXF-10085</strain>
    </source>
</reference>
<feature type="compositionally biased region" description="Polar residues" evidence="7">
    <location>
        <begin position="600"/>
        <end position="614"/>
    </location>
</feature>
<feature type="compositionally biased region" description="Polar residues" evidence="7">
    <location>
        <begin position="257"/>
        <end position="269"/>
    </location>
</feature>
<feature type="compositionally biased region" description="Basic and acidic residues" evidence="7">
    <location>
        <begin position="1269"/>
        <end position="1298"/>
    </location>
</feature>
<dbReference type="PANTHER" id="PTHR37739">
    <property type="entry name" value="KINESIN-LIKE PROTEIN KIN-12D"/>
    <property type="match status" value="1"/>
</dbReference>
<keyword evidence="8" id="KW-0812">Transmembrane</keyword>
<feature type="compositionally biased region" description="Basic and acidic residues" evidence="7">
    <location>
        <begin position="568"/>
        <end position="581"/>
    </location>
</feature>
<keyword evidence="5" id="KW-0505">Motor protein</keyword>
<feature type="compositionally biased region" description="Basic and acidic residues" evidence="7">
    <location>
        <begin position="1202"/>
        <end position="1221"/>
    </location>
</feature>
<keyword evidence="1" id="KW-0493">Microtubule</keyword>
<feature type="region of interest" description="Disordered" evidence="7">
    <location>
        <begin position="527"/>
        <end position="646"/>
    </location>
</feature>
<evidence type="ECO:0000256" key="6">
    <source>
        <dbReference type="SAM" id="Coils"/>
    </source>
</evidence>
<feature type="compositionally biased region" description="Pro residues" evidence="7">
    <location>
        <begin position="202"/>
        <end position="249"/>
    </location>
</feature>
<evidence type="ECO:0000256" key="4">
    <source>
        <dbReference type="ARBA" id="ARBA00023054"/>
    </source>
</evidence>
<feature type="compositionally biased region" description="Basic and acidic residues" evidence="7">
    <location>
        <begin position="359"/>
        <end position="376"/>
    </location>
</feature>
<keyword evidence="3" id="KW-0067">ATP-binding</keyword>
<feature type="compositionally biased region" description="Polar residues" evidence="7">
    <location>
        <begin position="897"/>
        <end position="919"/>
    </location>
</feature>
<keyword evidence="8" id="KW-0472">Membrane</keyword>
<feature type="compositionally biased region" description="Basic and acidic residues" evidence="7">
    <location>
        <begin position="616"/>
        <end position="626"/>
    </location>
</feature>
<feature type="compositionally biased region" description="Basic and acidic residues" evidence="7">
    <location>
        <begin position="1156"/>
        <end position="1179"/>
    </location>
</feature>
<gene>
    <name evidence="9" type="ORF">D6D13_07873</name>
</gene>
<feature type="transmembrane region" description="Helical" evidence="8">
    <location>
        <begin position="135"/>
        <end position="156"/>
    </location>
</feature>
<feature type="compositionally biased region" description="Low complexity" evidence="7">
    <location>
        <begin position="627"/>
        <end position="640"/>
    </location>
</feature>
<feature type="region of interest" description="Disordered" evidence="7">
    <location>
        <begin position="356"/>
        <end position="391"/>
    </location>
</feature>
<evidence type="ECO:0000256" key="8">
    <source>
        <dbReference type="SAM" id="Phobius"/>
    </source>
</evidence>
<evidence type="ECO:0000256" key="2">
    <source>
        <dbReference type="ARBA" id="ARBA00022741"/>
    </source>
</evidence>
<keyword evidence="8" id="KW-1133">Transmembrane helix</keyword>
<sequence length="1374" mass="152545">MALPYRAVTPFFAHAVPAAVFVTSLWFFGPANSPLDRYDHSLDNHDDNPYGLGPNVPDHPLTEGAEHLSAAPVIFDVPTSTETETQYITVTTTQVALPDDYVPMRSGTRNFRSRHADLILTNSIDSPVSWFKNNAVFRFFNAALFIPMFDIFRYFIEVTILMPHYFLGAVIAVHTMAAFVIFMAMCLYNWWQRRRSRQQPSPQSPPTSPPPPGGNGPPPPGGGGPPPDDSPPGGSPPSNAPAPPATPGPKPRDDNRANFSGPTVETSPRSPALDAGRLTADLTNAVEAQRVQTLETNLRVCNETSQIKTQTIQDRDATIERLEAENKLIHERRNSTSSDISDLRIKLRLAQAALAESDEQLRRERDSAKKATDRASDITSRNMSQRTAHDTLRKRCTSLEGDLQRVRHDRDSATTERDNLKAALTQQEADAEKARVDAVDRAYTTANREHNGLKRRHTVLETELAESRRQLAELRAAAPPPTAPAPQSDGADVAALRQEIEKLNANLAEEKKKVASANADRMSEQLAAFGSPRSKAKYDQAVKEASDSRSEVASLTSEKQRLVQQNERLLKEQKHGDEVARRRQAAAEAELQRSKDAEQRATTSLESSQAQVDTLSRAKSDAETATKEQQYAAAQAQKAQQEAEQRLRNIDESYRDEIKRLNQQLAELSRAQRGSSDALQQQQQASAAAEQERLQNVAREAERKAAQHEEEKKQAENEVKRLQNSLGEAAAQLDAEKESNHKKTDNLNTTVENLVDQNSQLQTAHDNYKALSERHAANGTTLEVTHNTLRTEHEDLLRRNNELQSNLDRGQAEYNKLQADGNKMLSDLQSQVNGLMQWKAKTLEEIQEAQSVYDGAKKAASDALAEREELERVASDAVVKQEKLEELLTAERAASEAQANTARRNEASQRSVNQDTWDQLQAARDQLERRGAPTAAYKQPATNAELQKDYEALDKNNEDQRRYINRLKGEQDKLAKQIDEARSDTKDLKEKLAKVEESNIELTQQNLRFHARHGPLTDDSGSDHDMGDTPPFPSNPPAIDPTTQSSISTLGTSGPTFPPPTEEPASAPGTPGRQIATPRSPRRSPQRGSISPLRRGMNTGGSSASPGLAANLPDLGSTSAPMFGFGGPSGLSSLSTSPTFPSRDEARNQANLDAAAQRELDAKKREAEAAEKLHQERHAQAALEFSQLQGGAANDALSSFNIDRERQRKRQEQNRNDRNGEQDTEMDTGEDAPQVRGLPDMQSGGVLVDPAVGVAVDPLLTGGVPEVHYFSEEELRKREEQQREEEKRQREEEERVRQADLPQPRFVVGSEEEIAHLRTLHGNENGRLDECYRYHAYEDPDDWEDEDSANPIPMYFRDVSRTGQPFGPPEATWR</sequence>
<keyword evidence="2" id="KW-0547">Nucleotide-binding</keyword>
<feature type="compositionally biased region" description="Polar residues" evidence="7">
    <location>
        <begin position="1041"/>
        <end position="1055"/>
    </location>
</feature>
<feature type="compositionally biased region" description="Polar residues" evidence="7">
    <location>
        <begin position="551"/>
        <end position="567"/>
    </location>
</feature>
<dbReference type="Gene3D" id="1.10.287.1490">
    <property type="match status" value="1"/>
</dbReference>
<protein>
    <submittedName>
        <fullName evidence="9">Uncharacterized protein</fullName>
    </submittedName>
</protein>
<evidence type="ECO:0000313" key="9">
    <source>
        <dbReference type="EMBL" id="THX03181.1"/>
    </source>
</evidence>
<evidence type="ECO:0000256" key="3">
    <source>
        <dbReference type="ARBA" id="ARBA00022840"/>
    </source>
</evidence>
<feature type="region of interest" description="Disordered" evidence="7">
    <location>
        <begin position="197"/>
        <end position="274"/>
    </location>
</feature>
<feature type="region of interest" description="Disordered" evidence="7">
    <location>
        <begin position="1260"/>
        <end position="1308"/>
    </location>
</feature>
<keyword evidence="4 6" id="KW-0175">Coiled coil</keyword>
<dbReference type="GO" id="GO:0005524">
    <property type="term" value="F:ATP binding"/>
    <property type="evidence" value="ECO:0007669"/>
    <property type="project" value="UniProtKB-KW"/>
</dbReference>
<accession>A0A4S9C8Y8</accession>
<evidence type="ECO:0000256" key="1">
    <source>
        <dbReference type="ARBA" id="ARBA00022701"/>
    </source>
</evidence>
<dbReference type="PANTHER" id="PTHR37739:SF8">
    <property type="entry name" value="KINESIN-LIKE PROTEIN KIN-12D"/>
    <property type="match status" value="1"/>
</dbReference>
<feature type="transmembrane region" description="Helical" evidence="8">
    <location>
        <begin position="7"/>
        <end position="28"/>
    </location>
</feature>
<feature type="region of interest" description="Disordered" evidence="7">
    <location>
        <begin position="895"/>
        <end position="947"/>
    </location>
</feature>
<organism evidence="9">
    <name type="scientific">Aureobasidium pullulans</name>
    <name type="common">Black yeast</name>
    <name type="synonym">Pullularia pullulans</name>
    <dbReference type="NCBI Taxonomy" id="5580"/>
    <lineage>
        <taxon>Eukaryota</taxon>
        <taxon>Fungi</taxon>
        <taxon>Dikarya</taxon>
        <taxon>Ascomycota</taxon>
        <taxon>Pezizomycotina</taxon>
        <taxon>Dothideomycetes</taxon>
        <taxon>Dothideomycetidae</taxon>
        <taxon>Dothideales</taxon>
        <taxon>Saccotheciaceae</taxon>
        <taxon>Aureobasidium</taxon>
    </lineage>
</organism>
<feature type="compositionally biased region" description="Pro residues" evidence="7">
    <location>
        <begin position="1030"/>
        <end position="1039"/>
    </location>
</feature>
<feature type="compositionally biased region" description="Low complexity" evidence="7">
    <location>
        <begin position="672"/>
        <end position="689"/>
    </location>
</feature>
<feature type="transmembrane region" description="Helical" evidence="8">
    <location>
        <begin position="165"/>
        <end position="191"/>
    </location>
</feature>
<feature type="coiled-coil region" evidence="6">
    <location>
        <begin position="403"/>
        <end position="525"/>
    </location>
</feature>
<feature type="compositionally biased region" description="Low complexity" evidence="7">
    <location>
        <begin position="1130"/>
        <end position="1141"/>
    </location>
</feature>
<comment type="caution">
    <text evidence="9">The sequence shown here is derived from an EMBL/GenBank/DDBJ whole genome shotgun (WGS) entry which is preliminary data.</text>
</comment>
<feature type="region of interest" description="Disordered" evidence="7">
    <location>
        <begin position="1004"/>
        <end position="1246"/>
    </location>
</feature>
<name>A0A4S9C8Y8_AURPU</name>
<feature type="compositionally biased region" description="Polar residues" evidence="7">
    <location>
        <begin position="377"/>
        <end position="386"/>
    </location>
</feature>
<evidence type="ECO:0000256" key="5">
    <source>
        <dbReference type="ARBA" id="ARBA00023175"/>
    </source>
</evidence>
<dbReference type="GO" id="GO:0005874">
    <property type="term" value="C:microtubule"/>
    <property type="evidence" value="ECO:0007669"/>
    <property type="project" value="UniProtKB-KW"/>
</dbReference>
<dbReference type="EMBL" id="QZAS01000034">
    <property type="protein sequence ID" value="THX03181.1"/>
    <property type="molecule type" value="Genomic_DNA"/>
</dbReference>
<dbReference type="InterPro" id="IPR044986">
    <property type="entry name" value="KIF15/KIN-12"/>
</dbReference>
<evidence type="ECO:0000256" key="7">
    <source>
        <dbReference type="SAM" id="MobiDB-lite"/>
    </source>
</evidence>
<feature type="compositionally biased region" description="Basic and acidic residues" evidence="7">
    <location>
        <begin position="699"/>
        <end position="718"/>
    </location>
</feature>
<feature type="region of interest" description="Disordered" evidence="7">
    <location>
        <begin position="669"/>
        <end position="718"/>
    </location>
</feature>
<feature type="compositionally biased region" description="Basic and acidic residues" evidence="7">
    <location>
        <begin position="590"/>
        <end position="599"/>
    </location>
</feature>
<proteinExistence type="predicted"/>
<feature type="region of interest" description="Disordered" evidence="7">
    <location>
        <begin position="1355"/>
        <end position="1374"/>
    </location>
</feature>